<accession>A0A7X6DLS7</accession>
<evidence type="ECO:0000313" key="2">
    <source>
        <dbReference type="EMBL" id="NKE69582.1"/>
    </source>
</evidence>
<sequence>MSTTIGKVTESLKNLLVGEMVPATNVSLISPGDTSGQNKRINLFLYRVIENPHLNNRDWQPKRGTTNQLVAPPLALNLFYLMTPFSPLDPQTGLADAHGLLGEAMRVLYENAIIPQTYLETGLQEGEVKVTLLPLDLEQLSKIWTALNKDFRLSVAYEVSYVEVPAEQERPLPKRVTQVELDVRAPFKQPVLQGMSPLSGPVGTTLQFTGTFLRGWKATVRVGGRIAVEDQMLFEDQLFVAPVPAGLTPGVYEVEVNVANLSRLREVFEVVP</sequence>
<comment type="caution">
    <text evidence="2">The sequence shown here is derived from an EMBL/GenBank/DDBJ whole genome shotgun (WGS) entry which is preliminary data.</text>
</comment>
<reference evidence="2 3" key="1">
    <citation type="journal article" date="2020" name="Nature">
        <title>Bacterial chemolithoautotrophy via manganese oxidation.</title>
        <authorList>
            <person name="Yu H."/>
            <person name="Leadbetter J.R."/>
        </authorList>
    </citation>
    <scope>NUCLEOTIDE SEQUENCE [LARGE SCALE GENOMIC DNA]</scope>
    <source>
        <strain evidence="2 3">Mn-1</strain>
    </source>
</reference>
<dbReference type="InterPro" id="IPR013783">
    <property type="entry name" value="Ig-like_fold"/>
</dbReference>
<dbReference type="SUPFAM" id="SSF81296">
    <property type="entry name" value="E set domains"/>
    <property type="match status" value="1"/>
</dbReference>
<dbReference type="Proteomes" id="UP000534783">
    <property type="component" value="Unassembled WGS sequence"/>
</dbReference>
<name>A0A7X6DLS7_9BACT</name>
<dbReference type="EMBL" id="VTOW01000001">
    <property type="protein sequence ID" value="NKE69582.1"/>
    <property type="molecule type" value="Genomic_DNA"/>
</dbReference>
<dbReference type="AlphaFoldDB" id="A0A7X6DLS7"/>
<dbReference type="Gene3D" id="2.60.40.10">
    <property type="entry name" value="Immunoglobulins"/>
    <property type="match status" value="1"/>
</dbReference>
<proteinExistence type="predicted"/>
<protein>
    <submittedName>
        <fullName evidence="2">DUF4255 domain-containing protein</fullName>
    </submittedName>
</protein>
<dbReference type="InterPro" id="IPR025351">
    <property type="entry name" value="Pvc16_N"/>
</dbReference>
<dbReference type="Pfam" id="PF14065">
    <property type="entry name" value="Pvc16_N"/>
    <property type="match status" value="1"/>
</dbReference>
<evidence type="ECO:0000313" key="3">
    <source>
        <dbReference type="Proteomes" id="UP000534783"/>
    </source>
</evidence>
<feature type="domain" description="Pvc16 N-terminal" evidence="1">
    <location>
        <begin position="8"/>
        <end position="177"/>
    </location>
</feature>
<dbReference type="RefSeq" id="WP_168057877.1">
    <property type="nucleotide sequence ID" value="NZ_VTOW01000001.1"/>
</dbReference>
<gene>
    <name evidence="2" type="ORF">MNODULE_02295</name>
</gene>
<evidence type="ECO:0000259" key="1">
    <source>
        <dbReference type="Pfam" id="PF14065"/>
    </source>
</evidence>
<dbReference type="InterPro" id="IPR014756">
    <property type="entry name" value="Ig_E-set"/>
</dbReference>
<keyword evidence="3" id="KW-1185">Reference proteome</keyword>
<organism evidence="2 3">
    <name type="scientific">Candidatus Manganitrophus noduliformans</name>
    <dbReference type="NCBI Taxonomy" id="2606439"/>
    <lineage>
        <taxon>Bacteria</taxon>
        <taxon>Pseudomonadati</taxon>
        <taxon>Nitrospirota</taxon>
        <taxon>Nitrospiria</taxon>
        <taxon>Candidatus Troglogloeales</taxon>
        <taxon>Candidatus Manganitrophaceae</taxon>
        <taxon>Candidatus Manganitrophus</taxon>
    </lineage>
</organism>